<dbReference type="Proteomes" id="UP001589747">
    <property type="component" value="Unassembled WGS sequence"/>
</dbReference>
<dbReference type="InterPro" id="IPR032485">
    <property type="entry name" value="LRP1-like_beta_prop"/>
</dbReference>
<protein>
    <submittedName>
        <fullName evidence="2">DUF5050 domain-containing protein</fullName>
    </submittedName>
</protein>
<accession>A0ABV5KGU4</accession>
<dbReference type="Pfam" id="PF16472">
    <property type="entry name" value="DUF5050"/>
    <property type="match status" value="1"/>
</dbReference>
<sequence>MYGNRSNGGLIASVGDALIVGDAGRYSGTYIVERFGDAPRQLREGVFWFMQADAGRLLYSDQHRGNRLYRMDLAQRREQLLLDRPSYMPLLADDGIYYVDEEDQGLYRCDREGRDAEPLIREQVQSFFLEEDAIWYATPKGIKRCARDGSGSELIAQAAAAFLLPVGDYLAYGDTDNGSRLALLDRSNGEAHAERTIAVTSLNTDGRYLYCVNALSGNHIYRYDPVLGSSFRMSGERADYVHIMDRDIYYMHGGAWRKLSLDGGEPAPITL</sequence>
<gene>
    <name evidence="2" type="ORF">ACFFSY_00620</name>
</gene>
<keyword evidence="3" id="KW-1185">Reference proteome</keyword>
<feature type="domain" description="Prolow-density lipoprotein receptor-related protein 1-like beta-propeller" evidence="1">
    <location>
        <begin position="2"/>
        <end position="251"/>
    </location>
</feature>
<comment type="caution">
    <text evidence="2">The sequence shown here is derived from an EMBL/GenBank/DDBJ whole genome shotgun (WGS) entry which is preliminary data.</text>
</comment>
<proteinExistence type="predicted"/>
<dbReference type="RefSeq" id="WP_377488355.1">
    <property type="nucleotide sequence ID" value="NZ_JBHMDO010000002.1"/>
</dbReference>
<evidence type="ECO:0000259" key="1">
    <source>
        <dbReference type="Pfam" id="PF16472"/>
    </source>
</evidence>
<name>A0ABV5KGU4_9BACL</name>
<evidence type="ECO:0000313" key="3">
    <source>
        <dbReference type="Proteomes" id="UP001589747"/>
    </source>
</evidence>
<organism evidence="2 3">
    <name type="scientific">Paenibacillus aurantiacus</name>
    <dbReference type="NCBI Taxonomy" id="1936118"/>
    <lineage>
        <taxon>Bacteria</taxon>
        <taxon>Bacillati</taxon>
        <taxon>Bacillota</taxon>
        <taxon>Bacilli</taxon>
        <taxon>Bacillales</taxon>
        <taxon>Paenibacillaceae</taxon>
        <taxon>Paenibacillus</taxon>
    </lineage>
</organism>
<dbReference type="SUPFAM" id="SSF63825">
    <property type="entry name" value="YWTD domain"/>
    <property type="match status" value="1"/>
</dbReference>
<reference evidence="2 3" key="1">
    <citation type="submission" date="2024-09" db="EMBL/GenBank/DDBJ databases">
        <authorList>
            <person name="Sun Q."/>
            <person name="Mori K."/>
        </authorList>
    </citation>
    <scope>NUCLEOTIDE SEQUENCE [LARGE SCALE GENOMIC DNA]</scope>
    <source>
        <strain evidence="2 3">TISTR 2452</strain>
    </source>
</reference>
<dbReference type="EMBL" id="JBHMDO010000002">
    <property type="protein sequence ID" value="MFB9324443.1"/>
    <property type="molecule type" value="Genomic_DNA"/>
</dbReference>
<evidence type="ECO:0000313" key="2">
    <source>
        <dbReference type="EMBL" id="MFB9324443.1"/>
    </source>
</evidence>